<name>A0A2X3DGU1_9HELI</name>
<organism evidence="1 2">
    <name type="scientific">Helicobacter fennelliae</name>
    <dbReference type="NCBI Taxonomy" id="215"/>
    <lineage>
        <taxon>Bacteria</taxon>
        <taxon>Pseudomonadati</taxon>
        <taxon>Campylobacterota</taxon>
        <taxon>Epsilonproteobacteria</taxon>
        <taxon>Campylobacterales</taxon>
        <taxon>Helicobacteraceae</taxon>
        <taxon>Helicobacter</taxon>
    </lineage>
</organism>
<dbReference type="Proteomes" id="UP000250166">
    <property type="component" value="Unassembled WGS sequence"/>
</dbReference>
<evidence type="ECO:0000313" key="2">
    <source>
        <dbReference type="Proteomes" id="UP000250166"/>
    </source>
</evidence>
<dbReference type="AlphaFoldDB" id="A0A2X3DGU1"/>
<sequence length="34" mass="4088">MYWIGLVWIIVDLFLVWKGIKKDNLNKILQALRS</sequence>
<accession>A0A2X3DGU1</accession>
<proteinExistence type="predicted"/>
<protein>
    <submittedName>
        <fullName evidence="1">TM2 domain-containing protein</fullName>
    </submittedName>
</protein>
<dbReference type="EMBL" id="UAWL01000006">
    <property type="protein sequence ID" value="SQB97480.1"/>
    <property type="molecule type" value="Genomic_DNA"/>
</dbReference>
<gene>
    <name evidence="1" type="ORF">NCTC13102_00211</name>
</gene>
<reference evidence="1 2" key="1">
    <citation type="submission" date="2018-06" db="EMBL/GenBank/DDBJ databases">
        <authorList>
            <consortium name="Pathogen Informatics"/>
            <person name="Doyle S."/>
        </authorList>
    </citation>
    <scope>NUCLEOTIDE SEQUENCE [LARGE SCALE GENOMIC DNA]</scope>
    <source>
        <strain evidence="1 2">NCTC13102</strain>
    </source>
</reference>
<evidence type="ECO:0000313" key="1">
    <source>
        <dbReference type="EMBL" id="SQB97480.1"/>
    </source>
</evidence>